<dbReference type="GO" id="GO:0044772">
    <property type="term" value="P:mitotic cell cycle phase transition"/>
    <property type="evidence" value="ECO:0007669"/>
    <property type="project" value="UniProtKB-ARBA"/>
</dbReference>
<dbReference type="EMBL" id="UFAJ01000345">
    <property type="protein sequence ID" value="SSD60403.1"/>
    <property type="molecule type" value="Genomic_DNA"/>
</dbReference>
<evidence type="ECO:0000256" key="3">
    <source>
        <dbReference type="ARBA" id="ARBA00023127"/>
    </source>
</evidence>
<evidence type="ECO:0000256" key="4">
    <source>
        <dbReference type="ARBA" id="ARBA00023306"/>
    </source>
</evidence>
<evidence type="ECO:0000256" key="2">
    <source>
        <dbReference type="ARBA" id="ARBA00022618"/>
    </source>
</evidence>
<organism evidence="7 8">
    <name type="scientific">Saccharomycodes ludwigii</name>
    <dbReference type="NCBI Taxonomy" id="36035"/>
    <lineage>
        <taxon>Eukaryota</taxon>
        <taxon>Fungi</taxon>
        <taxon>Dikarya</taxon>
        <taxon>Ascomycota</taxon>
        <taxon>Saccharomycotina</taxon>
        <taxon>Saccharomycetes</taxon>
        <taxon>Saccharomycodales</taxon>
        <taxon>Saccharomycodaceae</taxon>
        <taxon>Saccharomycodes</taxon>
    </lineage>
</organism>
<dbReference type="GO" id="GO:0051301">
    <property type="term" value="P:cell division"/>
    <property type="evidence" value="ECO:0007669"/>
    <property type="project" value="UniProtKB-KW"/>
</dbReference>
<sequence length="575" mass="66110">MSHRNLVVSTMPTTGPPKKLPIKEYNKSLASFERKAFLHNLQIYIPDLFPLYSQLQTNDLPDPNMIDSQPELKWYMRPYLVDFLIELHNSFHLKQDTLYLALHICDRYCSKRIVYSKHLQLVVATSLWIASKYQDKKLRIPALKELCLLCKNNYDTKIFIQMESHILTTLNWEIGHTITLEEVLQCCFFNFDIHNDLNISNIQNNNTSLIVEKVVGLYQLSSFLCELTMYSKQFMYFSNTIKASVATLISSRILNLDSVEIYNTLFTNDTSNNHILAPLFGSPLDLDTFRKCCHCFLNEIFQPFMCNMDETGNPPKIYRSLRKKYKFIQITTLLSDFTRKNIDFYLKLSYLSEQDLTNTFIIRDIIAITDYFLNLPPQQQYNRGNRKLIDEVGYDYYNYNNYFYECQDTDNSVYSMQYNQTFNANTTTPIVENIGPNISGIDSNSTEYDDPECYEDEQIFESPEQEDLTNSTYNTINNNMKTSVSNITAAINNAATTTTTTTAAAAAAATIGDMHITVNNMCNVTDGLTPPTPLSDCYSLYNTTNNSSSSSSSISNTNNNTLMRYLIAKNNFNPV</sequence>
<dbReference type="InterPro" id="IPR039361">
    <property type="entry name" value="Cyclin"/>
</dbReference>
<dbReference type="CDD" id="cd20559">
    <property type="entry name" value="CYCLIN_ScCLN_like"/>
    <property type="match status" value="1"/>
</dbReference>
<comment type="similarity">
    <text evidence="1 5">Belongs to the cyclin family.</text>
</comment>
<feature type="domain" description="Cyclin-like" evidence="6">
    <location>
        <begin position="82"/>
        <end position="168"/>
    </location>
</feature>
<dbReference type="GO" id="GO:0044843">
    <property type="term" value="P:cell cycle G1/S phase transition"/>
    <property type="evidence" value="ECO:0007669"/>
    <property type="project" value="UniProtKB-ARBA"/>
</dbReference>
<dbReference type="Proteomes" id="UP000262825">
    <property type="component" value="Unassembled WGS sequence"/>
</dbReference>
<reference evidence="8" key="1">
    <citation type="submission" date="2018-06" db="EMBL/GenBank/DDBJ databases">
        <authorList>
            <person name="Guldener U."/>
        </authorList>
    </citation>
    <scope>NUCLEOTIDE SEQUENCE [LARGE SCALE GENOMIC DNA]</scope>
    <source>
        <strain evidence="8">UTAD17</strain>
    </source>
</reference>
<dbReference type="GO" id="GO:0051726">
    <property type="term" value="P:regulation of cell cycle"/>
    <property type="evidence" value="ECO:0007669"/>
    <property type="project" value="UniProtKB-ARBA"/>
</dbReference>
<dbReference type="SMART" id="SM00385">
    <property type="entry name" value="CYCLIN"/>
    <property type="match status" value="1"/>
</dbReference>
<dbReference type="Gene3D" id="1.10.472.10">
    <property type="entry name" value="Cyclin-like"/>
    <property type="match status" value="1"/>
</dbReference>
<evidence type="ECO:0000259" key="6">
    <source>
        <dbReference type="SMART" id="SM00385"/>
    </source>
</evidence>
<dbReference type="InterPro" id="IPR013763">
    <property type="entry name" value="Cyclin-like_dom"/>
</dbReference>
<dbReference type="InterPro" id="IPR036915">
    <property type="entry name" value="Cyclin-like_sf"/>
</dbReference>
<dbReference type="VEuPathDB" id="FungiDB:SCODWIG_02164"/>
<keyword evidence="3 5" id="KW-0195">Cyclin</keyword>
<keyword evidence="8" id="KW-1185">Reference proteome</keyword>
<accession>A0A376B6U2</accession>
<keyword evidence="4" id="KW-0131">Cell cycle</keyword>
<gene>
    <name evidence="7" type="ORF">SCODWIG_02164</name>
</gene>
<dbReference type="SUPFAM" id="SSF47954">
    <property type="entry name" value="Cyclin-like"/>
    <property type="match status" value="1"/>
</dbReference>
<evidence type="ECO:0000313" key="7">
    <source>
        <dbReference type="EMBL" id="SSD60403.1"/>
    </source>
</evidence>
<dbReference type="FunFam" id="1.10.472.10:FF:000010">
    <property type="entry name" value="G1/S-specific cyclin Cln1"/>
    <property type="match status" value="1"/>
</dbReference>
<dbReference type="GO" id="GO:0016538">
    <property type="term" value="F:cyclin-dependent protein serine/threonine kinase regulator activity"/>
    <property type="evidence" value="ECO:0007669"/>
    <property type="project" value="UniProtKB-ARBA"/>
</dbReference>
<dbReference type="PANTHER" id="PTHR10177">
    <property type="entry name" value="CYCLINS"/>
    <property type="match status" value="1"/>
</dbReference>
<dbReference type="Pfam" id="PF00134">
    <property type="entry name" value="Cyclin_N"/>
    <property type="match status" value="1"/>
</dbReference>
<evidence type="ECO:0000256" key="5">
    <source>
        <dbReference type="RuleBase" id="RU000383"/>
    </source>
</evidence>
<dbReference type="InterPro" id="IPR006671">
    <property type="entry name" value="Cyclin_N"/>
</dbReference>
<name>A0A376B6U2_9ASCO</name>
<proteinExistence type="inferred from homology"/>
<keyword evidence="2" id="KW-0132">Cell division</keyword>
<protein>
    <recommendedName>
        <fullName evidence="6">Cyclin-like domain-containing protein</fullName>
    </recommendedName>
</protein>
<evidence type="ECO:0000256" key="1">
    <source>
        <dbReference type="ARBA" id="ARBA00008742"/>
    </source>
</evidence>
<dbReference type="AlphaFoldDB" id="A0A376B6U2"/>
<evidence type="ECO:0000313" key="8">
    <source>
        <dbReference type="Proteomes" id="UP000262825"/>
    </source>
</evidence>